<dbReference type="Proteomes" id="UP000518752">
    <property type="component" value="Unassembled WGS sequence"/>
</dbReference>
<comment type="caution">
    <text evidence="1">The sequence shown here is derived from an EMBL/GenBank/DDBJ whole genome shotgun (WGS) entry which is preliminary data.</text>
</comment>
<dbReference type="AlphaFoldDB" id="A0A8H5MDZ3"/>
<reference evidence="1 2" key="1">
    <citation type="journal article" date="2020" name="ISME J.">
        <title>Uncovering the hidden diversity of litter-decomposition mechanisms in mushroom-forming fungi.</title>
        <authorList>
            <person name="Floudas D."/>
            <person name="Bentzer J."/>
            <person name="Ahren D."/>
            <person name="Johansson T."/>
            <person name="Persson P."/>
            <person name="Tunlid A."/>
        </authorList>
    </citation>
    <scope>NUCLEOTIDE SEQUENCE [LARGE SCALE GENOMIC DNA]</scope>
    <source>
        <strain evidence="1 2">CBS 406.79</strain>
    </source>
</reference>
<sequence>MFELLQLSRDPGALRYAYALIEMAWPKPSNCSPITFRRSTVGTMSFKNRPTDFSPRRLFVSQNINQALSRVKSGTQMLSNSSFVDMRSVSDVFSFSTAFLVRNSG</sequence>
<evidence type="ECO:0000313" key="1">
    <source>
        <dbReference type="EMBL" id="KAF5390518.1"/>
    </source>
</evidence>
<keyword evidence="2" id="KW-1185">Reference proteome</keyword>
<accession>A0A8H5MDZ3</accession>
<dbReference type="EMBL" id="JAACJN010000014">
    <property type="protein sequence ID" value="KAF5390518.1"/>
    <property type="molecule type" value="Genomic_DNA"/>
</dbReference>
<protein>
    <submittedName>
        <fullName evidence="1">Uncharacterized protein</fullName>
    </submittedName>
</protein>
<evidence type="ECO:0000313" key="2">
    <source>
        <dbReference type="Proteomes" id="UP000518752"/>
    </source>
</evidence>
<proteinExistence type="predicted"/>
<organism evidence="1 2">
    <name type="scientific">Collybiopsis confluens</name>
    <dbReference type="NCBI Taxonomy" id="2823264"/>
    <lineage>
        <taxon>Eukaryota</taxon>
        <taxon>Fungi</taxon>
        <taxon>Dikarya</taxon>
        <taxon>Basidiomycota</taxon>
        <taxon>Agaricomycotina</taxon>
        <taxon>Agaricomycetes</taxon>
        <taxon>Agaricomycetidae</taxon>
        <taxon>Agaricales</taxon>
        <taxon>Marasmiineae</taxon>
        <taxon>Omphalotaceae</taxon>
        <taxon>Collybiopsis</taxon>
    </lineage>
</organism>
<gene>
    <name evidence="1" type="ORF">D9757_002597</name>
</gene>
<name>A0A8H5MDZ3_9AGAR</name>